<proteinExistence type="predicted"/>
<dbReference type="GO" id="GO:0016020">
    <property type="term" value="C:membrane"/>
    <property type="evidence" value="ECO:0007669"/>
    <property type="project" value="UniProtKB-SubCell"/>
</dbReference>
<feature type="compositionally biased region" description="Pro residues" evidence="5">
    <location>
        <begin position="44"/>
        <end position="60"/>
    </location>
</feature>
<feature type="domain" description="TM2" evidence="7">
    <location>
        <begin position="109"/>
        <end position="154"/>
    </location>
</feature>
<name>A0AAF0BUQ8_9ACTN</name>
<organism evidence="8 9">
    <name type="scientific">Iamia majanohamensis</name>
    <dbReference type="NCBI Taxonomy" id="467976"/>
    <lineage>
        <taxon>Bacteria</taxon>
        <taxon>Bacillati</taxon>
        <taxon>Actinomycetota</taxon>
        <taxon>Acidimicrobiia</taxon>
        <taxon>Acidimicrobiales</taxon>
        <taxon>Iamiaceae</taxon>
        <taxon>Iamia</taxon>
    </lineage>
</organism>
<evidence type="ECO:0000256" key="6">
    <source>
        <dbReference type="SAM" id="Phobius"/>
    </source>
</evidence>
<evidence type="ECO:0000256" key="1">
    <source>
        <dbReference type="ARBA" id="ARBA00004141"/>
    </source>
</evidence>
<evidence type="ECO:0000313" key="9">
    <source>
        <dbReference type="Proteomes" id="UP001216390"/>
    </source>
</evidence>
<reference evidence="8" key="1">
    <citation type="submission" date="2023-01" db="EMBL/GenBank/DDBJ databases">
        <title>The diversity of Class Acidimicrobiia in South China Sea sediment environments and the proposal of Iamia marina sp. nov., a novel species of the genus Iamia.</title>
        <authorList>
            <person name="He Y."/>
            <person name="Tian X."/>
        </authorList>
    </citation>
    <scope>NUCLEOTIDE SEQUENCE</scope>
    <source>
        <strain evidence="8">DSM 19957</strain>
    </source>
</reference>
<dbReference type="Pfam" id="PF05154">
    <property type="entry name" value="TM2"/>
    <property type="match status" value="1"/>
</dbReference>
<evidence type="ECO:0000259" key="7">
    <source>
        <dbReference type="Pfam" id="PF05154"/>
    </source>
</evidence>
<evidence type="ECO:0000256" key="2">
    <source>
        <dbReference type="ARBA" id="ARBA00022692"/>
    </source>
</evidence>
<evidence type="ECO:0000313" key="8">
    <source>
        <dbReference type="EMBL" id="WCO66338.1"/>
    </source>
</evidence>
<dbReference type="EMBL" id="CP116942">
    <property type="protein sequence ID" value="WCO66338.1"/>
    <property type="molecule type" value="Genomic_DNA"/>
</dbReference>
<accession>A0AAF0BUQ8</accession>
<evidence type="ECO:0000256" key="4">
    <source>
        <dbReference type="ARBA" id="ARBA00023136"/>
    </source>
</evidence>
<keyword evidence="3 6" id="KW-1133">Transmembrane helix</keyword>
<dbReference type="Proteomes" id="UP001216390">
    <property type="component" value="Chromosome"/>
</dbReference>
<feature type="transmembrane region" description="Helical" evidence="6">
    <location>
        <begin position="113"/>
        <end position="131"/>
    </location>
</feature>
<sequence>MDLCWSCQAAVEPGRSHCKVCDAAQPTRPDPTLVAPPSQEVAPVAPPPGYGTPAPLPAPPAHGHGAPPAPYGYGGTPMQGYPPAYAAPPAPAYAYAVPTAYAVPVAAPQKSKAVAALLCFFLGGLGIHRFYTGQNGLGLAFLLTSVVGWIVLFFLSVISLGILSILYIPWAIGLFVWLLVDFIMILSGGVSDQYGRELV</sequence>
<comment type="subcellular location">
    <subcellularLocation>
        <location evidence="1">Membrane</location>
        <topology evidence="1">Multi-pass membrane protein</topology>
    </subcellularLocation>
</comment>
<keyword evidence="4 6" id="KW-0472">Membrane</keyword>
<dbReference type="InterPro" id="IPR007829">
    <property type="entry name" value="TM2"/>
</dbReference>
<evidence type="ECO:0000256" key="5">
    <source>
        <dbReference type="SAM" id="MobiDB-lite"/>
    </source>
</evidence>
<protein>
    <submittedName>
        <fullName evidence="8">TM2 domain-containing protein</fullName>
    </submittedName>
</protein>
<dbReference type="KEGG" id="ima:PO878_17715"/>
<feature type="transmembrane region" description="Helical" evidence="6">
    <location>
        <begin position="137"/>
        <end position="163"/>
    </location>
</feature>
<dbReference type="RefSeq" id="WP_272735861.1">
    <property type="nucleotide sequence ID" value="NZ_CP116942.1"/>
</dbReference>
<keyword evidence="2 6" id="KW-0812">Transmembrane</keyword>
<keyword evidence="9" id="KW-1185">Reference proteome</keyword>
<gene>
    <name evidence="8" type="ORF">PO878_17715</name>
</gene>
<dbReference type="AlphaFoldDB" id="A0AAF0BUQ8"/>
<feature type="region of interest" description="Disordered" evidence="5">
    <location>
        <begin position="30"/>
        <end position="61"/>
    </location>
</feature>
<evidence type="ECO:0000256" key="3">
    <source>
        <dbReference type="ARBA" id="ARBA00022989"/>
    </source>
</evidence>
<feature type="transmembrane region" description="Helical" evidence="6">
    <location>
        <begin position="170"/>
        <end position="190"/>
    </location>
</feature>